<dbReference type="GO" id="GO:0035999">
    <property type="term" value="P:tetrahydrofolate interconversion"/>
    <property type="evidence" value="ECO:0007669"/>
    <property type="project" value="UniProtKB-UniRule"/>
</dbReference>
<dbReference type="FunFam" id="3.10.410.10:FF:000001">
    <property type="entry name" value="Putative formate--tetrahydrofolate ligase"/>
    <property type="match status" value="1"/>
</dbReference>
<dbReference type="Pfam" id="PF01268">
    <property type="entry name" value="FTHFS"/>
    <property type="match status" value="1"/>
</dbReference>
<evidence type="ECO:0000256" key="2">
    <source>
        <dbReference type="ARBA" id="ARBA00022563"/>
    </source>
</evidence>
<accession>A0A0P8BWX5</accession>
<dbReference type="Gene3D" id="3.10.410.10">
    <property type="entry name" value="Formyltetrahydrofolate synthetase, domain 3"/>
    <property type="match status" value="1"/>
</dbReference>
<dbReference type="InterPro" id="IPR020628">
    <property type="entry name" value="Formate_THF_ligase_CS"/>
</dbReference>
<evidence type="ECO:0000313" key="9">
    <source>
        <dbReference type="EMBL" id="KPQ14701.1"/>
    </source>
</evidence>
<comment type="similarity">
    <text evidence="7 8">Belongs to the formate--tetrahydrofolate ligase family.</text>
</comment>
<dbReference type="eggNOG" id="COG2759">
    <property type="taxonomic scope" value="Bacteria"/>
</dbReference>
<feature type="binding site" evidence="8">
    <location>
        <begin position="63"/>
        <end position="70"/>
    </location>
    <ligand>
        <name>ATP</name>
        <dbReference type="ChEBI" id="CHEBI:30616"/>
    </ligand>
</feature>
<organism evidence="9 10">
    <name type="scientific">Algoriphagus marincola HL-49</name>
    <dbReference type="NCBI Taxonomy" id="1305737"/>
    <lineage>
        <taxon>Bacteria</taxon>
        <taxon>Pseudomonadati</taxon>
        <taxon>Bacteroidota</taxon>
        <taxon>Cytophagia</taxon>
        <taxon>Cytophagales</taxon>
        <taxon>Cyclobacteriaceae</taxon>
        <taxon>Algoriphagus</taxon>
    </lineage>
</organism>
<keyword evidence="5 8" id="KW-0067">ATP-binding</keyword>
<dbReference type="Gene3D" id="3.30.1510.10">
    <property type="entry name" value="Domain 2, N(10)-formyltetrahydrofolate synthetase"/>
    <property type="match status" value="1"/>
</dbReference>
<name>A0A0P8BWX5_9BACT</name>
<dbReference type="EC" id="6.3.4.3" evidence="8"/>
<evidence type="ECO:0000256" key="8">
    <source>
        <dbReference type="HAMAP-Rule" id="MF_01543"/>
    </source>
</evidence>
<sequence>MNDLEIAKSIPPYSIQLITQKLGLPEDKVEPYGRFKAKLDLSLIQEEKIQNAKLILVTAITPTPAGEGKTTVTIGLSDALNDLGKNSLAVIREPSLGPVFGLKGGAAGGGWSQVIPMEDINLHFTGDFHAIEKSNNLLAALLDNAIQSKVKNLQIDPRSIFWKRAMDMNDRSLRNIICGLGGKSGGVPRETGFQITAASEVMAILCMSKDLEDLKNRFAKIYLGDRLDGSPVFASDLNAQGAMATLMKEAIKPNIVQTLGHHPALIHGGPFANIAQGTNSILATKMGMSLGEYAVTEAGFGSDLGAEKFFNIKCREAGISPKATVLVATIRALKYHGGKPLSDLETEDLEALEKGLPNLEHHLESLRKFEIPVVVAINVFKSDTEAEKKLLIDFCNKLNVPVALSEGWEKGGSGCLDLAKLVIQEAENCNRFFKPTYELEDSVVDKIKKVSQKVYGASDIILSPKAQNQLKKIERLGYQKLPICIAKTQKSISDQEKLIGRPQDFQITIREFEFAAGAGFLIPLAGEILRMPGLPTKPAAESMDISATGEISGLF</sequence>
<dbReference type="FunFam" id="3.30.1510.10:FF:000001">
    <property type="entry name" value="Formate--tetrahydrofolate ligase"/>
    <property type="match status" value="1"/>
</dbReference>
<keyword evidence="4 8" id="KW-0547">Nucleotide-binding</keyword>
<dbReference type="Proteomes" id="UP000050421">
    <property type="component" value="Unassembled WGS sequence"/>
</dbReference>
<dbReference type="GO" id="GO:0004329">
    <property type="term" value="F:formate-tetrahydrofolate ligase activity"/>
    <property type="evidence" value="ECO:0007669"/>
    <property type="project" value="UniProtKB-UniRule"/>
</dbReference>
<reference evidence="9 10" key="1">
    <citation type="submission" date="2015-09" db="EMBL/GenBank/DDBJ databases">
        <title>Identification and resolution of microdiversity through metagenomic sequencing of parallel consortia.</title>
        <authorList>
            <person name="Nelson W.C."/>
            <person name="Romine M.F."/>
            <person name="Lindemann S.R."/>
        </authorList>
    </citation>
    <scope>NUCLEOTIDE SEQUENCE [LARGE SCALE GENOMIC DNA]</scope>
    <source>
        <strain evidence="9">HL-49</strain>
    </source>
</reference>
<protein>
    <recommendedName>
        <fullName evidence="8">Formate--tetrahydrofolate ligase</fullName>
        <ecNumber evidence="8">6.3.4.3</ecNumber>
    </recommendedName>
    <alternativeName>
        <fullName evidence="8">Formyltetrahydrofolate synthetase</fullName>
        <shortName evidence="8">FHS</shortName>
        <shortName evidence="8">FTHFS</shortName>
    </alternativeName>
</protein>
<dbReference type="NCBIfam" id="NF010030">
    <property type="entry name" value="PRK13505.1"/>
    <property type="match status" value="1"/>
</dbReference>
<dbReference type="AlphaFoldDB" id="A0A0P8BWX5"/>
<dbReference type="OrthoDB" id="9761733at2"/>
<keyword evidence="3 8" id="KW-0436">Ligase</keyword>
<evidence type="ECO:0000313" key="10">
    <source>
        <dbReference type="Proteomes" id="UP000050421"/>
    </source>
</evidence>
<dbReference type="SUPFAM" id="SSF52540">
    <property type="entry name" value="P-loop containing nucleoside triphosphate hydrolases"/>
    <property type="match status" value="1"/>
</dbReference>
<dbReference type="PATRIC" id="fig|1305737.6.peg.3356"/>
<dbReference type="Gene3D" id="3.40.50.300">
    <property type="entry name" value="P-loop containing nucleotide triphosphate hydrolases"/>
    <property type="match status" value="1"/>
</dbReference>
<comment type="catalytic activity">
    <reaction evidence="6 8">
        <text>(6S)-5,6,7,8-tetrahydrofolate + formate + ATP = (6R)-10-formyltetrahydrofolate + ADP + phosphate</text>
        <dbReference type="Rhea" id="RHEA:20221"/>
        <dbReference type="ChEBI" id="CHEBI:15740"/>
        <dbReference type="ChEBI" id="CHEBI:30616"/>
        <dbReference type="ChEBI" id="CHEBI:43474"/>
        <dbReference type="ChEBI" id="CHEBI:57453"/>
        <dbReference type="ChEBI" id="CHEBI:195366"/>
        <dbReference type="ChEBI" id="CHEBI:456216"/>
        <dbReference type="EC" id="6.3.4.3"/>
    </reaction>
</comment>
<evidence type="ECO:0000256" key="6">
    <source>
        <dbReference type="ARBA" id="ARBA00049033"/>
    </source>
</evidence>
<evidence type="ECO:0000256" key="1">
    <source>
        <dbReference type="ARBA" id="ARBA00004777"/>
    </source>
</evidence>
<dbReference type="STRING" id="1305737.GCA_000526355_03199"/>
<dbReference type="EMBL" id="LJXT01000060">
    <property type="protein sequence ID" value="KPQ14701.1"/>
    <property type="molecule type" value="Genomic_DNA"/>
</dbReference>
<dbReference type="CDD" id="cd00477">
    <property type="entry name" value="FTHFS"/>
    <property type="match status" value="1"/>
</dbReference>
<proteinExistence type="inferred from homology"/>
<dbReference type="PROSITE" id="PS00722">
    <property type="entry name" value="FTHFS_2"/>
    <property type="match status" value="1"/>
</dbReference>
<comment type="pathway">
    <text evidence="1 8">One-carbon metabolism; tetrahydrofolate interconversion.</text>
</comment>
<dbReference type="GO" id="GO:0005524">
    <property type="term" value="F:ATP binding"/>
    <property type="evidence" value="ECO:0007669"/>
    <property type="project" value="UniProtKB-UniRule"/>
</dbReference>
<dbReference type="HAMAP" id="MF_01543">
    <property type="entry name" value="FTHFS"/>
    <property type="match status" value="1"/>
</dbReference>
<evidence type="ECO:0000256" key="4">
    <source>
        <dbReference type="ARBA" id="ARBA00022741"/>
    </source>
</evidence>
<dbReference type="InterPro" id="IPR000559">
    <property type="entry name" value="Formate_THF_ligase"/>
</dbReference>
<evidence type="ECO:0000256" key="3">
    <source>
        <dbReference type="ARBA" id="ARBA00022598"/>
    </source>
</evidence>
<keyword evidence="2 8" id="KW-0554">One-carbon metabolism</keyword>
<dbReference type="InterPro" id="IPR027417">
    <property type="entry name" value="P-loop_NTPase"/>
</dbReference>
<comment type="caution">
    <text evidence="9">The sequence shown here is derived from an EMBL/GenBank/DDBJ whole genome shotgun (WGS) entry which is preliminary data.</text>
</comment>
<evidence type="ECO:0000256" key="5">
    <source>
        <dbReference type="ARBA" id="ARBA00022840"/>
    </source>
</evidence>
<dbReference type="UniPathway" id="UPA00193"/>
<gene>
    <name evidence="8 9" type="primary">fhs</name>
    <name evidence="9" type="ORF">HLUCCX10_10220</name>
</gene>
<evidence type="ECO:0000256" key="7">
    <source>
        <dbReference type="ARBA" id="ARBA00061363"/>
    </source>
</evidence>